<dbReference type="InterPro" id="IPR036513">
    <property type="entry name" value="STAS_dom_sf"/>
</dbReference>
<dbReference type="NCBIfam" id="TIGR00377">
    <property type="entry name" value="ant_ant_sig"/>
    <property type="match status" value="1"/>
</dbReference>
<evidence type="ECO:0000259" key="3">
    <source>
        <dbReference type="PROSITE" id="PS50801"/>
    </source>
</evidence>
<proteinExistence type="inferred from homology"/>
<comment type="similarity">
    <text evidence="1 2">Belongs to the anti-sigma-factor antagonist family.</text>
</comment>
<comment type="caution">
    <text evidence="4">The sequence shown here is derived from an EMBL/GenBank/DDBJ whole genome shotgun (WGS) entry which is preliminary data.</text>
</comment>
<evidence type="ECO:0000313" key="4">
    <source>
        <dbReference type="EMBL" id="GID61102.1"/>
    </source>
</evidence>
<accession>A0ABQ3XRT0</accession>
<dbReference type="PANTHER" id="PTHR33495:SF2">
    <property type="entry name" value="ANTI-SIGMA FACTOR ANTAGONIST TM_1081-RELATED"/>
    <property type="match status" value="1"/>
</dbReference>
<name>A0ABQ3XRT0_9ACTN</name>
<evidence type="ECO:0000313" key="5">
    <source>
        <dbReference type="Proteomes" id="UP000612282"/>
    </source>
</evidence>
<reference evidence="4 5" key="1">
    <citation type="submission" date="2021-01" db="EMBL/GenBank/DDBJ databases">
        <title>Whole genome shotgun sequence of Actinoplanes couchii NBRC 106145.</title>
        <authorList>
            <person name="Komaki H."/>
            <person name="Tamura T."/>
        </authorList>
    </citation>
    <scope>NUCLEOTIDE SEQUENCE [LARGE SCALE GENOMIC DNA]</scope>
    <source>
        <strain evidence="4 5">NBRC 106145</strain>
    </source>
</reference>
<organism evidence="4 5">
    <name type="scientific">Actinoplanes couchii</name>
    <dbReference type="NCBI Taxonomy" id="403638"/>
    <lineage>
        <taxon>Bacteria</taxon>
        <taxon>Bacillati</taxon>
        <taxon>Actinomycetota</taxon>
        <taxon>Actinomycetes</taxon>
        <taxon>Micromonosporales</taxon>
        <taxon>Micromonosporaceae</taxon>
        <taxon>Actinoplanes</taxon>
    </lineage>
</organism>
<dbReference type="InterPro" id="IPR058548">
    <property type="entry name" value="MlaB-like_STAS"/>
</dbReference>
<dbReference type="Proteomes" id="UP000612282">
    <property type="component" value="Unassembled WGS sequence"/>
</dbReference>
<keyword evidence="5" id="KW-1185">Reference proteome</keyword>
<dbReference type="Gene3D" id="3.30.750.24">
    <property type="entry name" value="STAS domain"/>
    <property type="match status" value="1"/>
</dbReference>
<evidence type="ECO:0000256" key="2">
    <source>
        <dbReference type="RuleBase" id="RU003749"/>
    </source>
</evidence>
<evidence type="ECO:0000256" key="1">
    <source>
        <dbReference type="ARBA" id="ARBA00009013"/>
    </source>
</evidence>
<dbReference type="InterPro" id="IPR003658">
    <property type="entry name" value="Anti-sigma_ant"/>
</dbReference>
<dbReference type="SUPFAM" id="SSF52091">
    <property type="entry name" value="SpoIIaa-like"/>
    <property type="match status" value="1"/>
</dbReference>
<dbReference type="Pfam" id="PF13466">
    <property type="entry name" value="STAS_2"/>
    <property type="match status" value="1"/>
</dbReference>
<sequence length="123" mass="12777">MAGAADAAGRVRRSMANFEARTSAGSGRITVSLTGECDLAVREHLTAVLLDAVHRSRAVFVDLAGLCFIDSSGVHSLITAHHAAKQTGGHVYLVNAGGPVASVLEITGLDTLLRAPAEEHRHA</sequence>
<dbReference type="EMBL" id="BOMG01000119">
    <property type="protein sequence ID" value="GID61102.1"/>
    <property type="molecule type" value="Genomic_DNA"/>
</dbReference>
<dbReference type="PROSITE" id="PS50801">
    <property type="entry name" value="STAS"/>
    <property type="match status" value="1"/>
</dbReference>
<protein>
    <recommendedName>
        <fullName evidence="2">Anti-sigma factor antagonist</fullName>
    </recommendedName>
</protein>
<dbReference type="InterPro" id="IPR002645">
    <property type="entry name" value="STAS_dom"/>
</dbReference>
<dbReference type="CDD" id="cd07043">
    <property type="entry name" value="STAS_anti-anti-sigma_factors"/>
    <property type="match status" value="1"/>
</dbReference>
<dbReference type="PANTHER" id="PTHR33495">
    <property type="entry name" value="ANTI-SIGMA FACTOR ANTAGONIST TM_1081-RELATED-RELATED"/>
    <property type="match status" value="1"/>
</dbReference>
<feature type="domain" description="STAS" evidence="3">
    <location>
        <begin position="18"/>
        <end position="123"/>
    </location>
</feature>
<gene>
    <name evidence="4" type="ORF">Aco03nite_095060</name>
</gene>